<dbReference type="PANTHER" id="PTHR35807">
    <property type="entry name" value="TRANSCRIPTIONAL REGULATOR REDD-RELATED"/>
    <property type="match status" value="1"/>
</dbReference>
<feature type="DNA-binding region" description="OmpR/PhoB-type" evidence="5">
    <location>
        <begin position="1"/>
        <end position="98"/>
    </location>
</feature>
<dbReference type="Pfam" id="PF13191">
    <property type="entry name" value="AAA_16"/>
    <property type="match status" value="1"/>
</dbReference>
<evidence type="ECO:0000259" key="6">
    <source>
        <dbReference type="PROSITE" id="PS51755"/>
    </source>
</evidence>
<dbReference type="InterPro" id="IPR011990">
    <property type="entry name" value="TPR-like_helical_dom_sf"/>
</dbReference>
<dbReference type="Pfam" id="PF00486">
    <property type="entry name" value="Trans_reg_C"/>
    <property type="match status" value="1"/>
</dbReference>
<dbReference type="GO" id="GO:0000160">
    <property type="term" value="P:phosphorelay signal transduction system"/>
    <property type="evidence" value="ECO:0007669"/>
    <property type="project" value="InterPro"/>
</dbReference>
<dbReference type="CDD" id="cd01983">
    <property type="entry name" value="SIMIBI"/>
    <property type="match status" value="1"/>
</dbReference>
<dbReference type="InterPro" id="IPR016032">
    <property type="entry name" value="Sig_transdc_resp-reg_C-effctor"/>
</dbReference>
<dbReference type="OrthoDB" id="134712at2"/>
<evidence type="ECO:0000256" key="4">
    <source>
        <dbReference type="ARBA" id="ARBA00023163"/>
    </source>
</evidence>
<dbReference type="Gene3D" id="1.25.40.10">
    <property type="entry name" value="Tetratricopeptide repeat domain"/>
    <property type="match status" value="1"/>
</dbReference>
<gene>
    <name evidence="7" type="ORF">FHX81_6798</name>
</gene>
<keyword evidence="2" id="KW-0805">Transcription regulation</keyword>
<dbReference type="InterPro" id="IPR005158">
    <property type="entry name" value="BTAD"/>
</dbReference>
<comment type="similarity">
    <text evidence="1">Belongs to the AfsR/DnrI/RedD regulatory family.</text>
</comment>
<proteinExistence type="inferred from homology"/>
<dbReference type="Gene3D" id="1.10.10.10">
    <property type="entry name" value="Winged helix-like DNA-binding domain superfamily/Winged helix DNA-binding domain"/>
    <property type="match status" value="1"/>
</dbReference>
<dbReference type="GO" id="GO:0003677">
    <property type="term" value="F:DNA binding"/>
    <property type="evidence" value="ECO:0007669"/>
    <property type="project" value="UniProtKB-UniRule"/>
</dbReference>
<protein>
    <submittedName>
        <fullName evidence="7">Transcriptional regulator</fullName>
    </submittedName>
</protein>
<dbReference type="EMBL" id="VFPP01000001">
    <property type="protein sequence ID" value="TQM84354.1"/>
    <property type="molecule type" value="Genomic_DNA"/>
</dbReference>
<dbReference type="Proteomes" id="UP000316628">
    <property type="component" value="Unassembled WGS sequence"/>
</dbReference>
<organism evidence="7 8">
    <name type="scientific">Saccharothrix saharensis</name>
    <dbReference type="NCBI Taxonomy" id="571190"/>
    <lineage>
        <taxon>Bacteria</taxon>
        <taxon>Bacillati</taxon>
        <taxon>Actinomycetota</taxon>
        <taxon>Actinomycetes</taxon>
        <taxon>Pseudonocardiales</taxon>
        <taxon>Pseudonocardiaceae</taxon>
        <taxon>Saccharothrix</taxon>
    </lineage>
</organism>
<dbReference type="SUPFAM" id="SSF46894">
    <property type="entry name" value="C-terminal effector domain of the bipartite response regulators"/>
    <property type="match status" value="1"/>
</dbReference>
<keyword evidence="3 5" id="KW-0238">DNA-binding</keyword>
<dbReference type="InterPro" id="IPR051677">
    <property type="entry name" value="AfsR-DnrI-RedD_regulator"/>
</dbReference>
<dbReference type="GO" id="GO:0006355">
    <property type="term" value="P:regulation of DNA-templated transcription"/>
    <property type="evidence" value="ECO:0007669"/>
    <property type="project" value="InterPro"/>
</dbReference>
<dbReference type="InterPro" id="IPR041664">
    <property type="entry name" value="AAA_16"/>
</dbReference>
<dbReference type="SMART" id="SM00862">
    <property type="entry name" value="Trans_reg_C"/>
    <property type="match status" value="1"/>
</dbReference>
<dbReference type="AlphaFoldDB" id="A0A543JNL2"/>
<name>A0A543JNL2_9PSEU</name>
<evidence type="ECO:0000313" key="8">
    <source>
        <dbReference type="Proteomes" id="UP000316628"/>
    </source>
</evidence>
<dbReference type="InterPro" id="IPR001867">
    <property type="entry name" value="OmpR/PhoB-type_DNA-bd"/>
</dbReference>
<dbReference type="Gene3D" id="3.40.50.300">
    <property type="entry name" value="P-loop containing nucleotide triphosphate hydrolases"/>
    <property type="match status" value="1"/>
</dbReference>
<dbReference type="RefSeq" id="WP_141982549.1">
    <property type="nucleotide sequence ID" value="NZ_VFPP01000001.1"/>
</dbReference>
<comment type="caution">
    <text evidence="7">The sequence shown here is derived from an EMBL/GenBank/DDBJ whole genome shotgun (WGS) entry which is preliminary data.</text>
</comment>
<dbReference type="InterPro" id="IPR036388">
    <property type="entry name" value="WH-like_DNA-bd_sf"/>
</dbReference>
<dbReference type="PANTHER" id="PTHR35807:SF1">
    <property type="entry name" value="TRANSCRIPTIONAL REGULATOR REDD"/>
    <property type="match status" value="1"/>
</dbReference>
<dbReference type="SUPFAM" id="SSF52540">
    <property type="entry name" value="P-loop containing nucleoside triphosphate hydrolases"/>
    <property type="match status" value="1"/>
</dbReference>
<reference evidence="7 8" key="1">
    <citation type="submission" date="2019-06" db="EMBL/GenBank/DDBJ databases">
        <title>Sequencing the genomes of 1000 actinobacteria strains.</title>
        <authorList>
            <person name="Klenk H.-P."/>
        </authorList>
    </citation>
    <scope>NUCLEOTIDE SEQUENCE [LARGE SCALE GENOMIC DNA]</scope>
    <source>
        <strain evidence="7 8">DSM 45456</strain>
    </source>
</reference>
<dbReference type="CDD" id="cd15831">
    <property type="entry name" value="BTAD"/>
    <property type="match status" value="1"/>
</dbReference>
<dbReference type="PROSITE" id="PS51755">
    <property type="entry name" value="OMPR_PHOB"/>
    <property type="match status" value="1"/>
</dbReference>
<dbReference type="Pfam" id="PF03704">
    <property type="entry name" value="BTAD"/>
    <property type="match status" value="1"/>
</dbReference>
<evidence type="ECO:0000256" key="1">
    <source>
        <dbReference type="ARBA" id="ARBA00005820"/>
    </source>
</evidence>
<dbReference type="InterPro" id="IPR027417">
    <property type="entry name" value="P-loop_NTPase"/>
</dbReference>
<dbReference type="SMART" id="SM01043">
    <property type="entry name" value="BTAD"/>
    <property type="match status" value="1"/>
</dbReference>
<dbReference type="SUPFAM" id="SSF48452">
    <property type="entry name" value="TPR-like"/>
    <property type="match status" value="1"/>
</dbReference>
<keyword evidence="8" id="KW-1185">Reference proteome</keyword>
<accession>A0A543JNL2</accession>
<sequence length="1032" mass="110446">MVSFTVLGPVEAVGERGPADLKGPRHRAVLARLLVAGGRVVPVTRLVDDLWDGDAPEGAVGAVQTFVGALRKALEPDRPPRTPSRLLVTVPPGYALRTEDVDARRFEAAVAGSAPLLAGGRARDALALLDEALELWHGPAYAEFADRPWAHGEAARLDEVRLLAVERRAEAALALGDAAAAVPDLRAHVAAHPWREDGRRLLALALYRTGRQGEALAVLRQSREVLRAELGVDPGHALRRLEADILTHAPTLVPHPPPPIGPTTPFLGRADELAELADAARTGRRLALISGTAGAGKTALARELTRRLAAAGWTTAWGDCPEDAPAAWPWTRIADALAAAGHPPPAPLADRFRWHRAIGAHLARMPHPVLLVFDDVHWADEDTLALVTALAADHDAGRVLIVATYRSTEIPAALTAALGRAARTEPTRVHLGGLTGPQVRDLVEATTDRTPTDADVRAIHARSGGNPFFVRELTRLWETDPALRTVPAGVRDVLRHRLDRLTPTARTHLRQASVLGRDVDLDVLIPLAGAEDEVLDSVESALLAGFLVEPDAERLRFAHALVHETLYDDIPHARRARWHAAAADVIERLRPDDVEAVAHHLLRAGTRADPDRTARRTRAAAERAERRFAPHQAAALWREALARSPHDPEAVAGLVRALAVTGELEQSRRLRAEAVTGAGGDPVLTARAVGAFDVPALWTTNDDEALSARLAAAAEDALDALPPGHDAERARLLITIAMERRADTGPRGRAAAREAETIARDLDDPSLLAPALNGRFLHTCYRAGLAPDRARIGAELLDLATRHGLVPFEVLAHLILNQARTALADLPAADHHAAAAEALAERHDLPLVAVFTSWYRALRLAVTGRRDEAGAAYRAAASRLAGAGMPGVERGLLPLARLSLGEAPDVDYGPHEPWARPIVLLSRGQRAEALSTTIPDPPHDLLFEARTCLHAVIAVEAGDRPTAARLYTALLPAAGELAGAGSGLVSFGPTAHHLANLATALGRPERAAEHHRQARELSARLGAPQWTGWTFT</sequence>
<evidence type="ECO:0000256" key="3">
    <source>
        <dbReference type="ARBA" id="ARBA00023125"/>
    </source>
</evidence>
<evidence type="ECO:0000313" key="7">
    <source>
        <dbReference type="EMBL" id="TQM84354.1"/>
    </source>
</evidence>
<keyword evidence="4" id="KW-0804">Transcription</keyword>
<feature type="domain" description="OmpR/PhoB-type" evidence="6">
    <location>
        <begin position="1"/>
        <end position="98"/>
    </location>
</feature>
<evidence type="ECO:0000256" key="5">
    <source>
        <dbReference type="PROSITE-ProRule" id="PRU01091"/>
    </source>
</evidence>
<evidence type="ECO:0000256" key="2">
    <source>
        <dbReference type="ARBA" id="ARBA00023015"/>
    </source>
</evidence>